<protein>
    <submittedName>
        <fullName evidence="1">Uncharacterized protein</fullName>
    </submittedName>
</protein>
<proteinExistence type="predicted"/>
<accession>A0ACB8GB05</accession>
<evidence type="ECO:0000313" key="1">
    <source>
        <dbReference type="EMBL" id="KAH8016476.1"/>
    </source>
</evidence>
<evidence type="ECO:0000313" key="2">
    <source>
        <dbReference type="Proteomes" id="UP000827872"/>
    </source>
</evidence>
<sequence length="117" mass="13497">MLLWFSYLVIPSHALEMFLTFLKAALLSPPCGKNKVWQFTPTEQTMEALNYISKKHYSRTGEDYALIHNTNLKQLQALLILTITFQLKFALNKGGQSFAYQPYVQKASTRNVSYMIK</sequence>
<name>A0ACB8GB05_9SAUR</name>
<dbReference type="Proteomes" id="UP000827872">
    <property type="component" value="Linkage Group LG01"/>
</dbReference>
<comment type="caution">
    <text evidence="1">The sequence shown here is derived from an EMBL/GenBank/DDBJ whole genome shotgun (WGS) entry which is preliminary data.</text>
</comment>
<gene>
    <name evidence="1" type="ORF">K3G42_018320</name>
</gene>
<reference evidence="1" key="1">
    <citation type="submission" date="2021-08" db="EMBL/GenBank/DDBJ databases">
        <title>The first chromosome-level gecko genome reveals the dynamic sex chromosomes of Neotropical dwarf geckos (Sphaerodactylidae: Sphaerodactylus).</title>
        <authorList>
            <person name="Pinto B.J."/>
            <person name="Keating S.E."/>
            <person name="Gamble T."/>
        </authorList>
    </citation>
    <scope>NUCLEOTIDE SEQUENCE</scope>
    <source>
        <strain evidence="1">TG3544</strain>
    </source>
</reference>
<dbReference type="EMBL" id="CM037614">
    <property type="protein sequence ID" value="KAH8016476.1"/>
    <property type="molecule type" value="Genomic_DNA"/>
</dbReference>
<keyword evidence="2" id="KW-1185">Reference proteome</keyword>
<organism evidence="1 2">
    <name type="scientific">Sphaerodactylus townsendi</name>
    <dbReference type="NCBI Taxonomy" id="933632"/>
    <lineage>
        <taxon>Eukaryota</taxon>
        <taxon>Metazoa</taxon>
        <taxon>Chordata</taxon>
        <taxon>Craniata</taxon>
        <taxon>Vertebrata</taxon>
        <taxon>Euteleostomi</taxon>
        <taxon>Lepidosauria</taxon>
        <taxon>Squamata</taxon>
        <taxon>Bifurcata</taxon>
        <taxon>Gekkota</taxon>
        <taxon>Sphaerodactylidae</taxon>
        <taxon>Sphaerodactylus</taxon>
    </lineage>
</organism>